<comment type="similarity">
    <text evidence="1">Belongs to the protein-tyrosine phosphatase family. Non-receptor class dual specificity subfamily.</text>
</comment>
<keyword evidence="8" id="KW-1185">Reference proteome</keyword>
<protein>
    <recommendedName>
        <fullName evidence="2">protein-tyrosine-phosphatase</fullName>
        <ecNumber evidence="2">3.1.3.48</ecNumber>
    </recommendedName>
</protein>
<dbReference type="Pfam" id="PF00782">
    <property type="entry name" value="DSPc"/>
    <property type="match status" value="1"/>
</dbReference>
<evidence type="ECO:0000259" key="5">
    <source>
        <dbReference type="PROSITE" id="PS50054"/>
    </source>
</evidence>
<evidence type="ECO:0000313" key="8">
    <source>
        <dbReference type="Proteomes" id="UP001208570"/>
    </source>
</evidence>
<dbReference type="PROSITE" id="PS50056">
    <property type="entry name" value="TYR_PHOSPHATASE_2"/>
    <property type="match status" value="1"/>
</dbReference>
<evidence type="ECO:0000256" key="2">
    <source>
        <dbReference type="ARBA" id="ARBA00013064"/>
    </source>
</evidence>
<sequence>MLGLVLQAVHQQRGSGSRTITKMAYNEDEKRYLEKMMAILTRTNPGSRCNRGPTLVLDHLYLGNMADAHDIKLLKRLKITHIVNCAATKDYSSELKDNPYPEDTGIDDYLEFEALDNEGYPILRHYRDTRLFIDRARRLGGRVLIHCEMGVNRSAALCIAYLMEYQDLTLIQAIRDIKISRPVILLNESFRRQLYSFADERRLLYPERSQQ</sequence>
<feature type="domain" description="Tyrosine specific protein phosphatases" evidence="6">
    <location>
        <begin position="123"/>
        <end position="192"/>
    </location>
</feature>
<gene>
    <name evidence="7" type="ORF">LSH36_891g01007</name>
</gene>
<dbReference type="InterPro" id="IPR020422">
    <property type="entry name" value="TYR_PHOSPHATASE_DUAL_dom"/>
</dbReference>
<dbReference type="Gene3D" id="3.90.190.10">
    <property type="entry name" value="Protein tyrosine phosphatase superfamily"/>
    <property type="match status" value="1"/>
</dbReference>
<proteinExistence type="inferred from homology"/>
<dbReference type="SMART" id="SM00195">
    <property type="entry name" value="DSPc"/>
    <property type="match status" value="1"/>
</dbReference>
<organism evidence="7 8">
    <name type="scientific">Paralvinella palmiformis</name>
    <dbReference type="NCBI Taxonomy" id="53620"/>
    <lineage>
        <taxon>Eukaryota</taxon>
        <taxon>Metazoa</taxon>
        <taxon>Spiralia</taxon>
        <taxon>Lophotrochozoa</taxon>
        <taxon>Annelida</taxon>
        <taxon>Polychaeta</taxon>
        <taxon>Sedentaria</taxon>
        <taxon>Canalipalpata</taxon>
        <taxon>Terebellida</taxon>
        <taxon>Terebelliformia</taxon>
        <taxon>Alvinellidae</taxon>
        <taxon>Paralvinella</taxon>
    </lineage>
</organism>
<dbReference type="GO" id="GO:0004725">
    <property type="term" value="F:protein tyrosine phosphatase activity"/>
    <property type="evidence" value="ECO:0007669"/>
    <property type="project" value="UniProtKB-EC"/>
</dbReference>
<comment type="caution">
    <text evidence="7">The sequence shown here is derived from an EMBL/GenBank/DDBJ whole genome shotgun (WGS) entry which is preliminary data.</text>
</comment>
<accession>A0AAD9IZ43</accession>
<evidence type="ECO:0000313" key="7">
    <source>
        <dbReference type="EMBL" id="KAK2142965.1"/>
    </source>
</evidence>
<evidence type="ECO:0000256" key="1">
    <source>
        <dbReference type="ARBA" id="ARBA00008601"/>
    </source>
</evidence>
<dbReference type="GO" id="GO:0005737">
    <property type="term" value="C:cytoplasm"/>
    <property type="evidence" value="ECO:0007669"/>
    <property type="project" value="TreeGrafter"/>
</dbReference>
<dbReference type="InterPro" id="IPR029021">
    <property type="entry name" value="Prot-tyrosine_phosphatase-like"/>
</dbReference>
<dbReference type="GO" id="GO:0043409">
    <property type="term" value="P:negative regulation of MAPK cascade"/>
    <property type="evidence" value="ECO:0007669"/>
    <property type="project" value="TreeGrafter"/>
</dbReference>
<dbReference type="CDD" id="cd14498">
    <property type="entry name" value="DSP"/>
    <property type="match status" value="1"/>
</dbReference>
<evidence type="ECO:0000259" key="6">
    <source>
        <dbReference type="PROSITE" id="PS50056"/>
    </source>
</evidence>
<dbReference type="AlphaFoldDB" id="A0AAD9IZ43"/>
<dbReference type="PROSITE" id="PS50054">
    <property type="entry name" value="TYR_PHOSPHATASE_DUAL"/>
    <property type="match status" value="1"/>
</dbReference>
<dbReference type="SUPFAM" id="SSF52799">
    <property type="entry name" value="(Phosphotyrosine protein) phosphatases II"/>
    <property type="match status" value="1"/>
</dbReference>
<dbReference type="PROSITE" id="PS00383">
    <property type="entry name" value="TYR_PHOSPHATASE_1"/>
    <property type="match status" value="1"/>
</dbReference>
<dbReference type="EMBL" id="JAODUP010000891">
    <property type="protein sequence ID" value="KAK2142965.1"/>
    <property type="molecule type" value="Genomic_DNA"/>
</dbReference>
<keyword evidence="3" id="KW-0378">Hydrolase</keyword>
<evidence type="ECO:0000256" key="3">
    <source>
        <dbReference type="ARBA" id="ARBA00022801"/>
    </source>
</evidence>
<dbReference type="EC" id="3.1.3.48" evidence="2"/>
<evidence type="ECO:0000256" key="4">
    <source>
        <dbReference type="ARBA" id="ARBA00022912"/>
    </source>
</evidence>
<dbReference type="PANTHER" id="PTHR10159">
    <property type="entry name" value="DUAL SPECIFICITY PROTEIN PHOSPHATASE"/>
    <property type="match status" value="1"/>
</dbReference>
<keyword evidence="4" id="KW-0904">Protein phosphatase</keyword>
<name>A0AAD9IZ43_9ANNE</name>
<dbReference type="InterPro" id="IPR000340">
    <property type="entry name" value="Dual-sp_phosphatase_cat-dom"/>
</dbReference>
<dbReference type="Proteomes" id="UP001208570">
    <property type="component" value="Unassembled WGS sequence"/>
</dbReference>
<dbReference type="PANTHER" id="PTHR10159:SF519">
    <property type="entry name" value="DUAL SPECIFICITY PROTEIN PHOSPHATASE MPK3"/>
    <property type="match status" value="1"/>
</dbReference>
<dbReference type="InterPro" id="IPR000387">
    <property type="entry name" value="Tyr_Pase_dom"/>
</dbReference>
<feature type="domain" description="Tyrosine-protein phosphatase" evidence="5">
    <location>
        <begin position="52"/>
        <end position="203"/>
    </location>
</feature>
<dbReference type="InterPro" id="IPR016130">
    <property type="entry name" value="Tyr_Pase_AS"/>
</dbReference>
<reference evidence="7" key="1">
    <citation type="journal article" date="2023" name="Mol. Biol. Evol.">
        <title>Third-Generation Sequencing Reveals the Adaptive Role of the Epigenome in Three Deep-Sea Polychaetes.</title>
        <authorList>
            <person name="Perez M."/>
            <person name="Aroh O."/>
            <person name="Sun Y."/>
            <person name="Lan Y."/>
            <person name="Juniper S.K."/>
            <person name="Young C.R."/>
            <person name="Angers B."/>
            <person name="Qian P.Y."/>
        </authorList>
    </citation>
    <scope>NUCLEOTIDE SEQUENCE</scope>
    <source>
        <strain evidence="7">P08H-3</strain>
    </source>
</reference>